<evidence type="ECO:0000313" key="1">
    <source>
        <dbReference type="EMBL" id="KAF9779169.1"/>
    </source>
</evidence>
<accession>A0A9P6H4L5</accession>
<sequence length="139" mass="15610">MAQGTLLLLPALFGGELAALRTLRLMGFSALKTRHHLHRLSRFDLQARSATRFKIDGLLDVLTNVPLLGAVEQLKCLEIRGKHAHEVLRLWPRLEQRTICPSLQSLVVVKNQTTFSIGSLRSLRPPGKPAVFHSLKYLK</sequence>
<dbReference type="Proteomes" id="UP000736335">
    <property type="component" value="Unassembled WGS sequence"/>
</dbReference>
<proteinExistence type="predicted"/>
<comment type="caution">
    <text evidence="1">The sequence shown here is derived from an EMBL/GenBank/DDBJ whole genome shotgun (WGS) entry which is preliminary data.</text>
</comment>
<gene>
    <name evidence="1" type="ORF">BJ322DRAFT_444666</name>
</gene>
<reference evidence="1" key="2">
    <citation type="submission" date="2020-11" db="EMBL/GenBank/DDBJ databases">
        <authorList>
            <consortium name="DOE Joint Genome Institute"/>
            <person name="Kuo A."/>
            <person name="Miyauchi S."/>
            <person name="Kiss E."/>
            <person name="Drula E."/>
            <person name="Kohler A."/>
            <person name="Sanchez-Garcia M."/>
            <person name="Andreopoulos B."/>
            <person name="Barry K.W."/>
            <person name="Bonito G."/>
            <person name="Buee M."/>
            <person name="Carver A."/>
            <person name="Chen C."/>
            <person name="Cichocki N."/>
            <person name="Clum A."/>
            <person name="Culley D."/>
            <person name="Crous P.W."/>
            <person name="Fauchery L."/>
            <person name="Girlanda M."/>
            <person name="Hayes R."/>
            <person name="Keri Z."/>
            <person name="Labutti K."/>
            <person name="Lipzen A."/>
            <person name="Lombard V."/>
            <person name="Magnuson J."/>
            <person name="Maillard F."/>
            <person name="Morin E."/>
            <person name="Murat C."/>
            <person name="Nolan M."/>
            <person name="Ohm R."/>
            <person name="Pangilinan J."/>
            <person name="Pereira M."/>
            <person name="Perotto S."/>
            <person name="Peter M."/>
            <person name="Riley R."/>
            <person name="Sitrit Y."/>
            <person name="Stielow B."/>
            <person name="Szollosi G."/>
            <person name="Zifcakova L."/>
            <person name="Stursova M."/>
            <person name="Spatafora J.W."/>
            <person name="Tedersoo L."/>
            <person name="Vaario L.-M."/>
            <person name="Yamada A."/>
            <person name="Yan M."/>
            <person name="Wang P."/>
            <person name="Xu J."/>
            <person name="Bruns T."/>
            <person name="Baldrian P."/>
            <person name="Vilgalys R."/>
            <person name="Henrissat B."/>
            <person name="Grigoriev I.V."/>
            <person name="Hibbett D."/>
            <person name="Nagy L.G."/>
            <person name="Martin F.M."/>
        </authorList>
    </citation>
    <scope>NUCLEOTIDE SEQUENCE</scope>
    <source>
        <strain evidence="1">UH-Tt-Lm1</strain>
    </source>
</reference>
<dbReference type="AlphaFoldDB" id="A0A9P6H4L5"/>
<keyword evidence="2" id="KW-1185">Reference proteome</keyword>
<evidence type="ECO:0000313" key="2">
    <source>
        <dbReference type="Proteomes" id="UP000736335"/>
    </source>
</evidence>
<protein>
    <submittedName>
        <fullName evidence="1">Uncharacterized protein</fullName>
    </submittedName>
</protein>
<name>A0A9P6H4L5_9AGAM</name>
<organism evidence="1 2">
    <name type="scientific">Thelephora terrestris</name>
    <dbReference type="NCBI Taxonomy" id="56493"/>
    <lineage>
        <taxon>Eukaryota</taxon>
        <taxon>Fungi</taxon>
        <taxon>Dikarya</taxon>
        <taxon>Basidiomycota</taxon>
        <taxon>Agaricomycotina</taxon>
        <taxon>Agaricomycetes</taxon>
        <taxon>Thelephorales</taxon>
        <taxon>Thelephoraceae</taxon>
        <taxon>Thelephora</taxon>
    </lineage>
</organism>
<reference evidence="1" key="1">
    <citation type="journal article" date="2020" name="Nat. Commun.">
        <title>Large-scale genome sequencing of mycorrhizal fungi provides insights into the early evolution of symbiotic traits.</title>
        <authorList>
            <person name="Miyauchi S."/>
            <person name="Kiss E."/>
            <person name="Kuo A."/>
            <person name="Drula E."/>
            <person name="Kohler A."/>
            <person name="Sanchez-Garcia M."/>
            <person name="Morin E."/>
            <person name="Andreopoulos B."/>
            <person name="Barry K.W."/>
            <person name="Bonito G."/>
            <person name="Buee M."/>
            <person name="Carver A."/>
            <person name="Chen C."/>
            <person name="Cichocki N."/>
            <person name="Clum A."/>
            <person name="Culley D."/>
            <person name="Crous P.W."/>
            <person name="Fauchery L."/>
            <person name="Girlanda M."/>
            <person name="Hayes R.D."/>
            <person name="Keri Z."/>
            <person name="LaButti K."/>
            <person name="Lipzen A."/>
            <person name="Lombard V."/>
            <person name="Magnuson J."/>
            <person name="Maillard F."/>
            <person name="Murat C."/>
            <person name="Nolan M."/>
            <person name="Ohm R.A."/>
            <person name="Pangilinan J."/>
            <person name="Pereira M.F."/>
            <person name="Perotto S."/>
            <person name="Peter M."/>
            <person name="Pfister S."/>
            <person name="Riley R."/>
            <person name="Sitrit Y."/>
            <person name="Stielow J.B."/>
            <person name="Szollosi G."/>
            <person name="Zifcakova L."/>
            <person name="Stursova M."/>
            <person name="Spatafora J.W."/>
            <person name="Tedersoo L."/>
            <person name="Vaario L.M."/>
            <person name="Yamada A."/>
            <person name="Yan M."/>
            <person name="Wang P."/>
            <person name="Xu J."/>
            <person name="Bruns T."/>
            <person name="Baldrian P."/>
            <person name="Vilgalys R."/>
            <person name="Dunand C."/>
            <person name="Henrissat B."/>
            <person name="Grigoriev I.V."/>
            <person name="Hibbett D."/>
            <person name="Nagy L.G."/>
            <person name="Martin F.M."/>
        </authorList>
    </citation>
    <scope>NUCLEOTIDE SEQUENCE</scope>
    <source>
        <strain evidence="1">UH-Tt-Lm1</strain>
    </source>
</reference>
<dbReference type="EMBL" id="WIUZ02000020">
    <property type="protein sequence ID" value="KAF9779169.1"/>
    <property type="molecule type" value="Genomic_DNA"/>
</dbReference>